<dbReference type="GO" id="GO:0000977">
    <property type="term" value="F:RNA polymerase II transcription regulatory region sequence-specific DNA binding"/>
    <property type="evidence" value="ECO:0007669"/>
    <property type="project" value="TreeGrafter"/>
</dbReference>
<proteinExistence type="predicted"/>
<keyword evidence="4" id="KW-0862">Zinc</keyword>
<dbReference type="PROSITE" id="PS50157">
    <property type="entry name" value="ZINC_FINGER_C2H2_2"/>
    <property type="match status" value="2"/>
</dbReference>
<comment type="caution">
    <text evidence="8">The sequence shown here is derived from an EMBL/GenBank/DDBJ whole genome shotgun (WGS) entry which is preliminary data.</text>
</comment>
<keyword evidence="9" id="KW-1185">Reference proteome</keyword>
<accession>A0AAD1UL71</accession>
<evidence type="ECO:0000256" key="1">
    <source>
        <dbReference type="ARBA" id="ARBA00022723"/>
    </source>
</evidence>
<keyword evidence="1" id="KW-0479">Metal-binding</keyword>
<reference evidence="8" key="1">
    <citation type="submission" date="2023-07" db="EMBL/GenBank/DDBJ databases">
        <authorList>
            <consortium name="AG Swart"/>
            <person name="Singh M."/>
            <person name="Singh A."/>
            <person name="Seah K."/>
            <person name="Emmerich C."/>
        </authorList>
    </citation>
    <scope>NUCLEOTIDE SEQUENCE</scope>
    <source>
        <strain evidence="8">DP1</strain>
    </source>
</reference>
<sequence length="241" mass="27637">MISCKKNVCCNQKSKNEEECLILNLNLPISIGKKLRVPQPLIEETMRLSYSQIPASSQDIGLLVNSAFTIKFPENFLNERHMTGNLVAARNSRNMQTLHDITKNCKKYSSFEETPTSDRKEKEATEEDCGVNSTQDAQESIRKSPSAPRSRKEAPLLEKLKAHPCKTEHVYNHKTKRMNKLITCLYEGCGRKFTKTWNILDHFKTHTGDKPFKCITCQKSFTQKGNLLKHRKLHSYCSKSN</sequence>
<dbReference type="PANTHER" id="PTHR14196:SF12">
    <property type="entry name" value="ZINC FINGER PROTEIN 208-LIKE"/>
    <property type="match status" value="1"/>
</dbReference>
<protein>
    <recommendedName>
        <fullName evidence="7">C2H2-type domain-containing protein</fullName>
    </recommendedName>
</protein>
<dbReference type="PANTHER" id="PTHR14196">
    <property type="entry name" value="ODD-SKIPPED - RELATED"/>
    <property type="match status" value="1"/>
</dbReference>
<evidence type="ECO:0000256" key="6">
    <source>
        <dbReference type="SAM" id="MobiDB-lite"/>
    </source>
</evidence>
<name>A0AAD1UL71_EUPCR</name>
<feature type="domain" description="C2H2-type" evidence="7">
    <location>
        <begin position="182"/>
        <end position="211"/>
    </location>
</feature>
<dbReference type="EMBL" id="CAMPGE010012058">
    <property type="protein sequence ID" value="CAI2370844.1"/>
    <property type="molecule type" value="Genomic_DNA"/>
</dbReference>
<dbReference type="SMART" id="SM00355">
    <property type="entry name" value="ZnF_C2H2"/>
    <property type="match status" value="2"/>
</dbReference>
<dbReference type="GO" id="GO:0005634">
    <property type="term" value="C:nucleus"/>
    <property type="evidence" value="ECO:0007669"/>
    <property type="project" value="TreeGrafter"/>
</dbReference>
<evidence type="ECO:0000313" key="9">
    <source>
        <dbReference type="Proteomes" id="UP001295684"/>
    </source>
</evidence>
<dbReference type="InterPro" id="IPR013087">
    <property type="entry name" value="Znf_C2H2_type"/>
</dbReference>
<gene>
    <name evidence="8" type="ORF">ECRASSUSDP1_LOCUS12163</name>
</gene>
<evidence type="ECO:0000256" key="3">
    <source>
        <dbReference type="ARBA" id="ARBA00022771"/>
    </source>
</evidence>
<dbReference type="Gene3D" id="3.30.160.60">
    <property type="entry name" value="Classic Zinc Finger"/>
    <property type="match status" value="2"/>
</dbReference>
<evidence type="ECO:0000256" key="2">
    <source>
        <dbReference type="ARBA" id="ARBA00022737"/>
    </source>
</evidence>
<evidence type="ECO:0000259" key="7">
    <source>
        <dbReference type="PROSITE" id="PS50157"/>
    </source>
</evidence>
<evidence type="ECO:0000256" key="4">
    <source>
        <dbReference type="ARBA" id="ARBA00022833"/>
    </source>
</evidence>
<feature type="region of interest" description="Disordered" evidence="6">
    <location>
        <begin position="109"/>
        <end position="158"/>
    </location>
</feature>
<evidence type="ECO:0000256" key="5">
    <source>
        <dbReference type="PROSITE-ProRule" id="PRU00042"/>
    </source>
</evidence>
<dbReference type="PROSITE" id="PS00028">
    <property type="entry name" value="ZINC_FINGER_C2H2_1"/>
    <property type="match status" value="2"/>
</dbReference>
<dbReference type="SUPFAM" id="SSF57667">
    <property type="entry name" value="beta-beta-alpha zinc fingers"/>
    <property type="match status" value="1"/>
</dbReference>
<dbReference type="GO" id="GO:0000981">
    <property type="term" value="F:DNA-binding transcription factor activity, RNA polymerase II-specific"/>
    <property type="evidence" value="ECO:0007669"/>
    <property type="project" value="TreeGrafter"/>
</dbReference>
<feature type="domain" description="C2H2-type" evidence="7">
    <location>
        <begin position="212"/>
        <end position="235"/>
    </location>
</feature>
<dbReference type="Proteomes" id="UP001295684">
    <property type="component" value="Unassembled WGS sequence"/>
</dbReference>
<dbReference type="AlphaFoldDB" id="A0AAD1UL71"/>
<keyword evidence="3 5" id="KW-0863">Zinc-finger</keyword>
<dbReference type="InterPro" id="IPR050717">
    <property type="entry name" value="C2H2-ZF_Transcription_Reg"/>
</dbReference>
<dbReference type="FunFam" id="3.30.160.60:FF:000358">
    <property type="entry name" value="zinc finger protein 24"/>
    <property type="match status" value="1"/>
</dbReference>
<dbReference type="Pfam" id="PF00096">
    <property type="entry name" value="zf-C2H2"/>
    <property type="match status" value="1"/>
</dbReference>
<organism evidence="8 9">
    <name type="scientific">Euplotes crassus</name>
    <dbReference type="NCBI Taxonomy" id="5936"/>
    <lineage>
        <taxon>Eukaryota</taxon>
        <taxon>Sar</taxon>
        <taxon>Alveolata</taxon>
        <taxon>Ciliophora</taxon>
        <taxon>Intramacronucleata</taxon>
        <taxon>Spirotrichea</taxon>
        <taxon>Hypotrichia</taxon>
        <taxon>Euplotida</taxon>
        <taxon>Euplotidae</taxon>
        <taxon>Moneuplotes</taxon>
    </lineage>
</organism>
<keyword evidence="2" id="KW-0677">Repeat</keyword>
<evidence type="ECO:0000313" key="8">
    <source>
        <dbReference type="EMBL" id="CAI2370844.1"/>
    </source>
</evidence>
<dbReference type="GO" id="GO:0008270">
    <property type="term" value="F:zinc ion binding"/>
    <property type="evidence" value="ECO:0007669"/>
    <property type="project" value="UniProtKB-KW"/>
</dbReference>
<dbReference type="InterPro" id="IPR036236">
    <property type="entry name" value="Znf_C2H2_sf"/>
</dbReference>